<keyword evidence="2" id="KW-0812">Transmembrane</keyword>
<dbReference type="STRING" id="381665.SAMN05216554_2910"/>
<dbReference type="AlphaFoldDB" id="A0A1H3RN10"/>
<proteinExistence type="predicted"/>
<evidence type="ECO:0000313" key="4">
    <source>
        <dbReference type="EMBL" id="SDZ26628.1"/>
    </source>
</evidence>
<organism evidence="4 5">
    <name type="scientific">Herbiconiux ginsengi</name>
    <dbReference type="NCBI Taxonomy" id="381665"/>
    <lineage>
        <taxon>Bacteria</taxon>
        <taxon>Bacillati</taxon>
        <taxon>Actinomycetota</taxon>
        <taxon>Actinomycetes</taxon>
        <taxon>Micrococcales</taxon>
        <taxon>Microbacteriaceae</taxon>
        <taxon>Herbiconiux</taxon>
    </lineage>
</organism>
<feature type="transmembrane region" description="Helical" evidence="2">
    <location>
        <begin position="146"/>
        <end position="169"/>
    </location>
</feature>
<reference evidence="4 5" key="1">
    <citation type="submission" date="2016-10" db="EMBL/GenBank/DDBJ databases">
        <authorList>
            <person name="de Groot N.N."/>
        </authorList>
    </citation>
    <scope>NUCLEOTIDE SEQUENCE [LARGE SCALE GENOMIC DNA]</scope>
    <source>
        <strain evidence="4 5">CGMCC 4.3491</strain>
    </source>
</reference>
<evidence type="ECO:0000259" key="3">
    <source>
        <dbReference type="Pfam" id="PF20693"/>
    </source>
</evidence>
<keyword evidence="5" id="KW-1185">Reference proteome</keyword>
<gene>
    <name evidence="4" type="ORF">SAMN05216554_2910</name>
</gene>
<evidence type="ECO:0000256" key="2">
    <source>
        <dbReference type="SAM" id="Phobius"/>
    </source>
</evidence>
<dbReference type="InterPro" id="IPR048428">
    <property type="entry name" value="YobI-NTPase"/>
</dbReference>
<dbReference type="Pfam" id="PF20693">
    <property type="entry name" value="YobI-ATPase"/>
    <property type="match status" value="1"/>
</dbReference>
<protein>
    <recommendedName>
        <fullName evidence="3">YobI-like P-loop NTPase domain-containing protein</fullName>
    </recommendedName>
</protein>
<feature type="transmembrane region" description="Helical" evidence="2">
    <location>
        <begin position="181"/>
        <end position="202"/>
    </location>
</feature>
<name>A0A1H3RN10_9MICO</name>
<dbReference type="SUPFAM" id="SSF52540">
    <property type="entry name" value="P-loop containing nucleoside triphosphate hydrolases"/>
    <property type="match status" value="1"/>
</dbReference>
<evidence type="ECO:0000313" key="5">
    <source>
        <dbReference type="Proteomes" id="UP000198891"/>
    </source>
</evidence>
<dbReference type="EMBL" id="FNPZ01000003">
    <property type="protein sequence ID" value="SDZ26628.1"/>
    <property type="molecule type" value="Genomic_DNA"/>
</dbReference>
<dbReference type="OrthoDB" id="1701659at2"/>
<dbReference type="Proteomes" id="UP000198891">
    <property type="component" value="Unassembled WGS sequence"/>
</dbReference>
<dbReference type="RefSeq" id="WP_092555037.1">
    <property type="nucleotide sequence ID" value="NZ_FNPZ01000003.1"/>
</dbReference>
<feature type="domain" description="YobI-like P-loop NTPase" evidence="3">
    <location>
        <begin position="37"/>
        <end position="430"/>
    </location>
</feature>
<feature type="region of interest" description="Disordered" evidence="1">
    <location>
        <begin position="87"/>
        <end position="108"/>
    </location>
</feature>
<keyword evidence="2" id="KW-0472">Membrane</keyword>
<dbReference type="InterPro" id="IPR027417">
    <property type="entry name" value="P-loop_NTPase"/>
</dbReference>
<feature type="compositionally biased region" description="Polar residues" evidence="1">
    <location>
        <begin position="95"/>
        <end position="108"/>
    </location>
</feature>
<keyword evidence="2" id="KW-1133">Transmembrane helix</keyword>
<accession>A0A1H3RN10</accession>
<sequence>MSENAIAHPDGDNLRPGEELRLTSLAPAFDDKQHQLYYDLLVRAIDAEGTRNIALTGAYGTGKSSILQRLSETHGVRTVQLSLSTIAPGDHDTDAASQNSAENGPASRTNQIQKEIVKQLLYRLPPEAVPRSRFRRASASNRRRDWVVAGAIGAAVFIVLLGLGLVQPLVEALLPVLWRQIVAYVLILGLAVGATWAIISVLRSRPTISASVQAGAATVTLSKQSDTYFDEYLDEIVYFFQVSRRNIVVLEDIDRFEDVQVFDTLRALNGLLNSSDQVGQRIIFIYAIRDSVFEQIGAPRRDGKDLPAVIEDSDRAKATLKRASRTKFFDVIVPVVPFVSADNARDLMSDAMASDDFKINPALIRLAARHVADMRMIHNVRNEFEVYRNRLVVPASRIPGIDDDLVFAIVLFKNTHLTDFERIRHRDSTLDLVYNVWRALVRQNLATRAQQLTSYRNSRHLEATKNARATRLGHALLQLRDGLLAAAQATASQATVELTGPATEGNLDDAETWARIAAGEPQQLQLRDPGTYRAPTINLSFTADQLTEMFGITVSADGWEAADLAEVNAAIVKEEQAIDFLRHHTWEELCAHPEFRVDTSELALTDSSGEPLDGVISFDAVVQAALESDLARDLVRHGFLTSHFALYSSSYYGNHLGPDAMEYIRRCVEPGIPDASFPMSDTDVVQLLREQDAENSDTADFFGDASVFNIAIMDYLLSKRPAAAATVARHLSLLGEQEHEFLDTYIAQGEHPARLLAALAPYWPGVLRYAAVTAPVDAAVRPALLNAVLQVAPNDEFETDREVGLVIQANYKDMDAICQPVSADHAEIVLRIVKANGGSLESLADLDDAAKDIAVQLRIFPLIEANLRALLPTGPISLDTLRPNQNVYAYALDELEDYLDIASTSPLNVQTVADPKMFATVLTEAAKRSSADLLGRLVDMSGADCQVPALSDTGVQAWPFLARSNRTDPTFENVSEYIDQFGIDEHIGSLLNKHKKITDWQRFPTEKRIEVAIDVLAASSAITSTNTRVRIAASIEPGTIEATRITPETGDLVARLLKRRLLADDATAFSADLMVDWVTLETTIAASKKFETFVSPEVLDVAKIPPLLRSSSIPAATRLAVVSSITAYLAGASQLQVRPLASALAENGWGLPYESIEALRTAGATTGQVVALIAARGDRLPVDQLKLLLRALGGDYSRVANGGRGRPTFNVDSAHTYVLNRLVGDTIKQVETETFKLKGPKLVAPLQQASV</sequence>
<evidence type="ECO:0000256" key="1">
    <source>
        <dbReference type="SAM" id="MobiDB-lite"/>
    </source>
</evidence>